<evidence type="ECO:0000256" key="1">
    <source>
        <dbReference type="ARBA" id="ARBA00008950"/>
    </source>
</evidence>
<evidence type="ECO:0000313" key="3">
    <source>
        <dbReference type="EMBL" id="GHO97058.1"/>
    </source>
</evidence>
<accession>A0A8J3N611</accession>
<dbReference type="Pfam" id="PF12850">
    <property type="entry name" value="Metallophos_2"/>
    <property type="match status" value="1"/>
</dbReference>
<dbReference type="Proteomes" id="UP000597444">
    <property type="component" value="Unassembled WGS sequence"/>
</dbReference>
<name>A0A8J3N611_9CHLR</name>
<protein>
    <submittedName>
        <fullName evidence="3">DeoR family transcriptional regulator</fullName>
    </submittedName>
</protein>
<reference evidence="3" key="1">
    <citation type="submission" date="2020-10" db="EMBL/GenBank/DDBJ databases">
        <title>Taxonomic study of unclassified bacteria belonging to the class Ktedonobacteria.</title>
        <authorList>
            <person name="Yabe S."/>
            <person name="Wang C.M."/>
            <person name="Zheng Y."/>
            <person name="Sakai Y."/>
            <person name="Cavaletti L."/>
            <person name="Monciardini P."/>
            <person name="Donadio S."/>
        </authorList>
    </citation>
    <scope>NUCLEOTIDE SEQUENCE</scope>
    <source>
        <strain evidence="3">ID150040</strain>
    </source>
</reference>
<evidence type="ECO:0000313" key="4">
    <source>
        <dbReference type="Proteomes" id="UP000597444"/>
    </source>
</evidence>
<dbReference type="EMBL" id="BNJK01000001">
    <property type="protein sequence ID" value="GHO97058.1"/>
    <property type="molecule type" value="Genomic_DNA"/>
</dbReference>
<dbReference type="InterPro" id="IPR050126">
    <property type="entry name" value="Ap4A_hydrolase"/>
</dbReference>
<dbReference type="GO" id="GO:0016791">
    <property type="term" value="F:phosphatase activity"/>
    <property type="evidence" value="ECO:0007669"/>
    <property type="project" value="TreeGrafter"/>
</dbReference>
<keyword evidence="4" id="KW-1185">Reference proteome</keyword>
<comment type="caution">
    <text evidence="3">The sequence shown here is derived from an EMBL/GenBank/DDBJ whole genome shotgun (WGS) entry which is preliminary data.</text>
</comment>
<gene>
    <name evidence="3" type="ORF">KSF_071060</name>
</gene>
<sequence length="258" mass="28481">MKIAALYDIHGNLPALNAVLVELEEVQPDLILIGGDIVFGPLPRQTLERVLQLGERVRFIHGNGDCEIVATFDGQPLNRRYLPPISEKGQQEAQWVAGQLTHAQRNFLASLPDQLVLEITDLGNTLFCHATVRSDEEIFTPLTSDERLNAIFSQVKQDFVVCGHTHIQFERTIGNLRILNAGSVGMPAAAQPGAYWLLLSSEGYEFRHTPYDGEAAAQVIRAAGNPLAEEFVKNNVLSVPTIKAMSENLERLANKYGI</sequence>
<dbReference type="PANTHER" id="PTHR42850:SF2">
    <property type="entry name" value="BLL5683 PROTEIN"/>
    <property type="match status" value="1"/>
</dbReference>
<dbReference type="PANTHER" id="PTHR42850">
    <property type="entry name" value="METALLOPHOSPHOESTERASE"/>
    <property type="match status" value="1"/>
</dbReference>
<evidence type="ECO:0000259" key="2">
    <source>
        <dbReference type="Pfam" id="PF12850"/>
    </source>
</evidence>
<dbReference type="InterPro" id="IPR024654">
    <property type="entry name" value="Calcineurin-like_PHP_lpxH"/>
</dbReference>
<dbReference type="SUPFAM" id="SSF56300">
    <property type="entry name" value="Metallo-dependent phosphatases"/>
    <property type="match status" value="1"/>
</dbReference>
<dbReference type="Gene3D" id="3.60.21.10">
    <property type="match status" value="1"/>
</dbReference>
<organism evidence="3 4">
    <name type="scientific">Reticulibacter mediterranei</name>
    <dbReference type="NCBI Taxonomy" id="2778369"/>
    <lineage>
        <taxon>Bacteria</taxon>
        <taxon>Bacillati</taxon>
        <taxon>Chloroflexota</taxon>
        <taxon>Ktedonobacteria</taxon>
        <taxon>Ktedonobacterales</taxon>
        <taxon>Reticulibacteraceae</taxon>
        <taxon>Reticulibacter</taxon>
    </lineage>
</organism>
<dbReference type="PIRSF" id="PIRSF000883">
    <property type="entry name" value="Pesterase_MJ0912"/>
    <property type="match status" value="1"/>
</dbReference>
<dbReference type="RefSeq" id="WP_220207647.1">
    <property type="nucleotide sequence ID" value="NZ_BNJK01000001.1"/>
</dbReference>
<dbReference type="InterPro" id="IPR011152">
    <property type="entry name" value="Pesterase_MJ0912"/>
</dbReference>
<comment type="similarity">
    <text evidence="1">Belongs to the metallophosphoesterase superfamily. YfcE family.</text>
</comment>
<dbReference type="GO" id="GO:0005737">
    <property type="term" value="C:cytoplasm"/>
    <property type="evidence" value="ECO:0007669"/>
    <property type="project" value="TreeGrafter"/>
</dbReference>
<feature type="domain" description="Calcineurin-like phosphoesterase" evidence="2">
    <location>
        <begin position="1"/>
        <end position="198"/>
    </location>
</feature>
<proteinExistence type="inferred from homology"/>
<dbReference type="AlphaFoldDB" id="A0A8J3N611"/>
<dbReference type="InterPro" id="IPR029052">
    <property type="entry name" value="Metallo-depent_PP-like"/>
</dbReference>